<dbReference type="SUPFAM" id="SSF55729">
    <property type="entry name" value="Acyl-CoA N-acyltransferases (Nat)"/>
    <property type="match status" value="1"/>
</dbReference>
<dbReference type="InterPro" id="IPR000182">
    <property type="entry name" value="GNAT_dom"/>
</dbReference>
<dbReference type="AlphaFoldDB" id="H2BWZ8"/>
<keyword evidence="2" id="KW-0808">Transferase</keyword>
<dbReference type="Proteomes" id="UP000003844">
    <property type="component" value="Unassembled WGS sequence"/>
</dbReference>
<accession>H2BWZ8</accession>
<sequence>MLTLKGEKVYLRALEPEDLDFIFEVENTEEFWEISATKVPYSRYLIKKYLQNSHRDIYEVKQLRLMICSNDHNPVGLIDIFDLEPKDRRAALGILIVDESNRGKGYGAEVLSLIADYCFSHLGIHQLYAGVTADNKSSINLFEKNNFRKVGVKKDWILVNGKFKDEILYQLINNVH</sequence>
<dbReference type="PANTHER" id="PTHR43415:SF3">
    <property type="entry name" value="GNAT-FAMILY ACETYLTRANSFERASE"/>
    <property type="match status" value="1"/>
</dbReference>
<reference evidence="3" key="1">
    <citation type="journal article" date="2012" name="Stand. Genomic Sci.">
        <title>Genome sequence of the Antarctic rhodopsins-containing flavobacterium Gillisia limnaea type strain (R-8282(T)).</title>
        <authorList>
            <person name="Riedel T."/>
            <person name="Held B."/>
            <person name="Nolan M."/>
            <person name="Lucas S."/>
            <person name="Lapidus A."/>
            <person name="Tice H."/>
            <person name="Del Rio T.G."/>
            <person name="Cheng J.F."/>
            <person name="Han C."/>
            <person name="Tapia R."/>
            <person name="Goodwin L.A."/>
            <person name="Pitluck S."/>
            <person name="Liolios K."/>
            <person name="Mavromatis K."/>
            <person name="Pagani I."/>
            <person name="Ivanova N."/>
            <person name="Mikhailova N."/>
            <person name="Pati A."/>
            <person name="Chen A."/>
            <person name="Palaniappan K."/>
            <person name="Land M."/>
            <person name="Rohde M."/>
            <person name="Tindall B.J."/>
            <person name="Detter J.C."/>
            <person name="Goker M."/>
            <person name="Bristow J."/>
            <person name="Eisen J.A."/>
            <person name="Markowitz V."/>
            <person name="Hugenholtz P."/>
            <person name="Kyrpides N.C."/>
            <person name="Klenk H.P."/>
            <person name="Woyke T."/>
        </authorList>
    </citation>
    <scope>NUCLEOTIDE SEQUENCE [LARGE SCALE GENOMIC DNA]</scope>
    <source>
        <strain evidence="3">DSM 15749 / LMG 21470 / R-8282</strain>
    </source>
</reference>
<dbReference type="CDD" id="cd04301">
    <property type="entry name" value="NAT_SF"/>
    <property type="match status" value="1"/>
</dbReference>
<evidence type="ECO:0000313" key="2">
    <source>
        <dbReference type="EMBL" id="EHQ01950.1"/>
    </source>
</evidence>
<evidence type="ECO:0000313" key="3">
    <source>
        <dbReference type="Proteomes" id="UP000003844"/>
    </source>
</evidence>
<dbReference type="EMBL" id="JH594606">
    <property type="protein sequence ID" value="EHQ01950.1"/>
    <property type="molecule type" value="Genomic_DNA"/>
</dbReference>
<proteinExistence type="predicted"/>
<dbReference type="PROSITE" id="PS51186">
    <property type="entry name" value="GNAT"/>
    <property type="match status" value="1"/>
</dbReference>
<dbReference type="eggNOG" id="COG1670">
    <property type="taxonomic scope" value="Bacteria"/>
</dbReference>
<dbReference type="Gene3D" id="3.40.630.30">
    <property type="match status" value="1"/>
</dbReference>
<dbReference type="InterPro" id="IPR016181">
    <property type="entry name" value="Acyl_CoA_acyltransferase"/>
</dbReference>
<dbReference type="OrthoDB" id="893030at2"/>
<organism evidence="2 3">
    <name type="scientific">Gillisia limnaea (strain DSM 15749 / LMG 21470 / R-8282)</name>
    <dbReference type="NCBI Taxonomy" id="865937"/>
    <lineage>
        <taxon>Bacteria</taxon>
        <taxon>Pseudomonadati</taxon>
        <taxon>Bacteroidota</taxon>
        <taxon>Flavobacteriia</taxon>
        <taxon>Flavobacteriales</taxon>
        <taxon>Flavobacteriaceae</taxon>
        <taxon>Gillisia</taxon>
    </lineage>
</organism>
<evidence type="ECO:0000259" key="1">
    <source>
        <dbReference type="PROSITE" id="PS51186"/>
    </source>
</evidence>
<name>H2BWZ8_GILLR</name>
<dbReference type="RefSeq" id="WP_006988267.1">
    <property type="nucleotide sequence ID" value="NZ_JH594606.1"/>
</dbReference>
<dbReference type="STRING" id="865937.Gilli_1283"/>
<protein>
    <submittedName>
        <fullName evidence="2">GCN5-related N-acetyltransferase</fullName>
    </submittedName>
</protein>
<gene>
    <name evidence="2" type="ORF">Gilli_1283</name>
</gene>
<dbReference type="HOGENOM" id="CLU_013985_3_2_10"/>
<dbReference type="GO" id="GO:0016747">
    <property type="term" value="F:acyltransferase activity, transferring groups other than amino-acyl groups"/>
    <property type="evidence" value="ECO:0007669"/>
    <property type="project" value="InterPro"/>
</dbReference>
<keyword evidence="3" id="KW-1185">Reference proteome</keyword>
<dbReference type="PANTHER" id="PTHR43415">
    <property type="entry name" value="SPERMIDINE N(1)-ACETYLTRANSFERASE"/>
    <property type="match status" value="1"/>
</dbReference>
<feature type="domain" description="N-acetyltransferase" evidence="1">
    <location>
        <begin position="9"/>
        <end position="165"/>
    </location>
</feature>
<dbReference type="Pfam" id="PF13302">
    <property type="entry name" value="Acetyltransf_3"/>
    <property type="match status" value="1"/>
</dbReference>